<evidence type="ECO:0000313" key="2">
    <source>
        <dbReference type="Proteomes" id="UP000033411"/>
    </source>
</evidence>
<keyword evidence="2" id="KW-1185">Reference proteome</keyword>
<dbReference type="OrthoDB" id="7950848at2"/>
<comment type="caution">
    <text evidence="1">The sequence shown here is derived from an EMBL/GenBank/DDBJ whole genome shotgun (WGS) entry which is preliminary data.</text>
</comment>
<gene>
    <name evidence="1" type="ORF">WH87_17005</name>
</gene>
<reference evidence="1 2" key="1">
    <citation type="submission" date="2015-03" db="EMBL/GenBank/DDBJ databases">
        <authorList>
            <person name="Lepp D."/>
            <person name="Hassan Y.I."/>
            <person name="Li X.-Z."/>
            <person name="Zhou T."/>
        </authorList>
    </citation>
    <scope>NUCLEOTIDE SEQUENCE [LARGE SCALE GENOMIC DNA]</scope>
    <source>
        <strain evidence="1 2">E84</strain>
    </source>
</reference>
<accession>A0A0F5Q310</accession>
<evidence type="ECO:0000313" key="1">
    <source>
        <dbReference type="EMBL" id="KKC35287.1"/>
    </source>
</evidence>
<sequence>MSRTLAIELAERTLAVVNPQNRELALRAGLSRHGFALAGVAFPEAIAERAALVAWLQDTFAPKD</sequence>
<name>A0A0F5Q310_9HYPH</name>
<protein>
    <submittedName>
        <fullName evidence="1">Uncharacterized protein</fullName>
    </submittedName>
</protein>
<dbReference type="Proteomes" id="UP000033411">
    <property type="component" value="Unassembled WGS sequence"/>
</dbReference>
<dbReference type="PATRIC" id="fig|1293439.3.peg.3468"/>
<dbReference type="AlphaFoldDB" id="A0A0F5Q310"/>
<dbReference type="RefSeq" id="WP_046138953.1">
    <property type="nucleotide sequence ID" value="NZ_LANJ01000046.1"/>
</dbReference>
<dbReference type="EMBL" id="LANJ01000046">
    <property type="protein sequence ID" value="KKC35287.1"/>
    <property type="molecule type" value="Genomic_DNA"/>
</dbReference>
<proteinExistence type="predicted"/>
<organism evidence="1 2">
    <name type="scientific">Devosia epidermidihirudinis</name>
    <dbReference type="NCBI Taxonomy" id="1293439"/>
    <lineage>
        <taxon>Bacteria</taxon>
        <taxon>Pseudomonadati</taxon>
        <taxon>Pseudomonadota</taxon>
        <taxon>Alphaproteobacteria</taxon>
        <taxon>Hyphomicrobiales</taxon>
        <taxon>Devosiaceae</taxon>
        <taxon>Devosia</taxon>
    </lineage>
</organism>